<evidence type="ECO:0000313" key="2">
    <source>
        <dbReference type="Proteomes" id="UP000886523"/>
    </source>
</evidence>
<protein>
    <submittedName>
        <fullName evidence="1">Uncharacterized protein</fullName>
    </submittedName>
</protein>
<dbReference type="AlphaFoldDB" id="A0A9P6B1B6"/>
<name>A0A9P6B1B6_9AGAM</name>
<gene>
    <name evidence="1" type="ORF">BS47DRAFT_1381335</name>
</gene>
<proteinExistence type="predicted"/>
<dbReference type="EMBL" id="MU128947">
    <property type="protein sequence ID" value="KAF9515669.1"/>
    <property type="molecule type" value="Genomic_DNA"/>
</dbReference>
<organism evidence="1 2">
    <name type="scientific">Hydnum rufescens UP504</name>
    <dbReference type="NCBI Taxonomy" id="1448309"/>
    <lineage>
        <taxon>Eukaryota</taxon>
        <taxon>Fungi</taxon>
        <taxon>Dikarya</taxon>
        <taxon>Basidiomycota</taxon>
        <taxon>Agaricomycotina</taxon>
        <taxon>Agaricomycetes</taxon>
        <taxon>Cantharellales</taxon>
        <taxon>Hydnaceae</taxon>
        <taxon>Hydnum</taxon>
    </lineage>
</organism>
<dbReference type="Proteomes" id="UP000886523">
    <property type="component" value="Unassembled WGS sequence"/>
</dbReference>
<sequence>MDFEQISEAPFNRKATRRPTGLLMDRVDQVRSIDTSNTLIRLSGPRLVPSVKEVTAKKVISSSRLHRKRRFWTHPFFSDPASVTTIQLWLMLRNCCIVPVPFMGRPNTRHSGSGSSTSLTHGRTMSLDLRAFFTADTGARHMQISENASTDDGVTITIAAQWKEYTAMLTVIPDSPKRRHGGEVGWDWAC</sequence>
<evidence type="ECO:0000313" key="1">
    <source>
        <dbReference type="EMBL" id="KAF9515669.1"/>
    </source>
</evidence>
<keyword evidence="2" id="KW-1185">Reference proteome</keyword>
<reference evidence="1" key="1">
    <citation type="journal article" date="2020" name="Nat. Commun.">
        <title>Large-scale genome sequencing of mycorrhizal fungi provides insights into the early evolution of symbiotic traits.</title>
        <authorList>
            <person name="Miyauchi S."/>
            <person name="Kiss E."/>
            <person name="Kuo A."/>
            <person name="Drula E."/>
            <person name="Kohler A."/>
            <person name="Sanchez-Garcia M."/>
            <person name="Morin E."/>
            <person name="Andreopoulos B."/>
            <person name="Barry K.W."/>
            <person name="Bonito G."/>
            <person name="Buee M."/>
            <person name="Carver A."/>
            <person name="Chen C."/>
            <person name="Cichocki N."/>
            <person name="Clum A."/>
            <person name="Culley D."/>
            <person name="Crous P.W."/>
            <person name="Fauchery L."/>
            <person name="Girlanda M."/>
            <person name="Hayes R.D."/>
            <person name="Keri Z."/>
            <person name="LaButti K."/>
            <person name="Lipzen A."/>
            <person name="Lombard V."/>
            <person name="Magnuson J."/>
            <person name="Maillard F."/>
            <person name="Murat C."/>
            <person name="Nolan M."/>
            <person name="Ohm R.A."/>
            <person name="Pangilinan J."/>
            <person name="Pereira M.F."/>
            <person name="Perotto S."/>
            <person name="Peter M."/>
            <person name="Pfister S."/>
            <person name="Riley R."/>
            <person name="Sitrit Y."/>
            <person name="Stielow J.B."/>
            <person name="Szollosi G."/>
            <person name="Zifcakova L."/>
            <person name="Stursova M."/>
            <person name="Spatafora J.W."/>
            <person name="Tedersoo L."/>
            <person name="Vaario L.M."/>
            <person name="Yamada A."/>
            <person name="Yan M."/>
            <person name="Wang P."/>
            <person name="Xu J."/>
            <person name="Bruns T."/>
            <person name="Baldrian P."/>
            <person name="Vilgalys R."/>
            <person name="Dunand C."/>
            <person name="Henrissat B."/>
            <person name="Grigoriev I.V."/>
            <person name="Hibbett D."/>
            <person name="Nagy L.G."/>
            <person name="Martin F.M."/>
        </authorList>
    </citation>
    <scope>NUCLEOTIDE SEQUENCE</scope>
    <source>
        <strain evidence="1">UP504</strain>
    </source>
</reference>
<comment type="caution">
    <text evidence="1">The sequence shown here is derived from an EMBL/GenBank/DDBJ whole genome shotgun (WGS) entry which is preliminary data.</text>
</comment>
<accession>A0A9P6B1B6</accession>